<dbReference type="PANTHER" id="PTHR33096:SF1">
    <property type="entry name" value="CXC1-LIKE CYSTEINE CLUSTER ASSOCIATED WITH KDZ TRANSPOSASES DOMAIN-CONTAINING PROTEIN"/>
    <property type="match status" value="1"/>
</dbReference>
<dbReference type="OrthoDB" id="3253684at2759"/>
<dbReference type="InParanoid" id="A0A369J6W5"/>
<dbReference type="PANTHER" id="PTHR33096">
    <property type="entry name" value="CXC2 DOMAIN-CONTAINING PROTEIN"/>
    <property type="match status" value="1"/>
</dbReference>
<dbReference type="STRING" id="39966.A0A369J6W5"/>
<evidence type="ECO:0000313" key="1">
    <source>
        <dbReference type="EMBL" id="RDB16155.1"/>
    </source>
</evidence>
<organism evidence="1 2">
    <name type="scientific">Hypsizygus marmoreus</name>
    <name type="common">White beech mushroom</name>
    <name type="synonym">Agaricus marmoreus</name>
    <dbReference type="NCBI Taxonomy" id="39966"/>
    <lineage>
        <taxon>Eukaryota</taxon>
        <taxon>Fungi</taxon>
        <taxon>Dikarya</taxon>
        <taxon>Basidiomycota</taxon>
        <taxon>Agaricomycotina</taxon>
        <taxon>Agaricomycetes</taxon>
        <taxon>Agaricomycetidae</taxon>
        <taxon>Agaricales</taxon>
        <taxon>Tricholomatineae</taxon>
        <taxon>Lyophyllaceae</taxon>
        <taxon>Hypsizygus</taxon>
    </lineage>
</organism>
<dbReference type="AlphaFoldDB" id="A0A369J6W5"/>
<proteinExistence type="predicted"/>
<sequence>MFLRLRGCGELHQDTEDSARRVNIPISAHLDPTTMSDIALLEFSPDNVLGFYSRGAQHALVANSSVAPSNDHRRGDIAMCLSGKFNHRHLRTAGECLKFYDSTYTLSKEQSATVSMLHGKEYKPQVPHEAVDECQSSYTAGNGGNMKTNMEKFDDSGVMALVCRHDIPLFMANIDSPGQQQKYAVALIEHQPQSLSFMMLDVSSIGAGSLWSNHQISAYTLAHTMTSFQAMSALDSSLQPPSCMRTGTNGRGLSDCEGVEHLWSSACGRAPVVEATEVDRTDSVLCGMSSYLDRSSPILTLYLAIPKDVVTTSGTILVVGLGGALLRGMEGQGKVAQAVLDECGIPVAELRRQWCLQQESQLSVRALNEPYSNDIRTPGSHSSYSTLFRRPTITSNTKSKFLYASLNVHESFPDLRGVDLEFVRTLLHLHGTSRLTSESEQPAAFLNGIALINMWAGGMNHLEPEAIANLTCTVNGWRSEWAIPLPEPLPTQLAPLRDCAHLMQDVWIAPTTTEVPRWLHDVNARVGIRARLKLDRCQEKRRRLGMEADNICRWFGAGLSAVCVALENPSTYAPGPPSWLNALQPAFPSDIDSGFERGPSPVSGTFPTGGNGVTAAATTTGTIRDTISPTTATTADTIPTTTADTVPVAAAFPLVSAAIPVPSASPTSAAAPIDPFLIRPALTI</sequence>
<evidence type="ECO:0000313" key="2">
    <source>
        <dbReference type="Proteomes" id="UP000076154"/>
    </source>
</evidence>
<keyword evidence="2" id="KW-1185">Reference proteome</keyword>
<comment type="caution">
    <text evidence="1">The sequence shown here is derived from an EMBL/GenBank/DDBJ whole genome shotgun (WGS) entry which is preliminary data.</text>
</comment>
<gene>
    <name evidence="1" type="ORF">Hypma_003347</name>
</gene>
<dbReference type="Proteomes" id="UP000076154">
    <property type="component" value="Unassembled WGS sequence"/>
</dbReference>
<dbReference type="InterPro" id="IPR040521">
    <property type="entry name" value="KDZ"/>
</dbReference>
<dbReference type="Pfam" id="PF18758">
    <property type="entry name" value="KDZ"/>
    <property type="match status" value="1"/>
</dbReference>
<protein>
    <submittedName>
        <fullName evidence="1">Uncharacterized protein</fullName>
    </submittedName>
</protein>
<dbReference type="EMBL" id="LUEZ02000132">
    <property type="protein sequence ID" value="RDB16155.1"/>
    <property type="molecule type" value="Genomic_DNA"/>
</dbReference>
<reference evidence="1" key="1">
    <citation type="submission" date="2018-04" db="EMBL/GenBank/DDBJ databases">
        <title>Whole genome sequencing of Hypsizygus marmoreus.</title>
        <authorList>
            <person name="Choi I.-G."/>
            <person name="Min B."/>
            <person name="Kim J.-G."/>
            <person name="Kim S."/>
            <person name="Oh Y.-L."/>
            <person name="Kong W.-S."/>
            <person name="Park H."/>
            <person name="Jeong J."/>
            <person name="Song E.-S."/>
        </authorList>
    </citation>
    <scope>NUCLEOTIDE SEQUENCE [LARGE SCALE GENOMIC DNA]</scope>
    <source>
        <strain evidence="1">51987-8</strain>
    </source>
</reference>
<name>A0A369J6W5_HYPMA</name>
<accession>A0A369J6W5</accession>